<reference evidence="1 2" key="1">
    <citation type="submission" date="2024-02" db="EMBL/GenBank/DDBJ databases">
        <authorList>
            <person name="Chen Y."/>
            <person name="Shah S."/>
            <person name="Dougan E. K."/>
            <person name="Thang M."/>
            <person name="Chan C."/>
        </authorList>
    </citation>
    <scope>NUCLEOTIDE SEQUENCE [LARGE SCALE GENOMIC DNA]</scope>
</reference>
<comment type="caution">
    <text evidence="1">The sequence shown here is derived from an EMBL/GenBank/DDBJ whole genome shotgun (WGS) entry which is preliminary data.</text>
</comment>
<evidence type="ECO:0000313" key="2">
    <source>
        <dbReference type="Proteomes" id="UP001642484"/>
    </source>
</evidence>
<evidence type="ECO:0000313" key="1">
    <source>
        <dbReference type="EMBL" id="CAK9021513.1"/>
    </source>
</evidence>
<keyword evidence="2" id="KW-1185">Reference proteome</keyword>
<accession>A0ABP0K5E0</accession>
<gene>
    <name evidence="1" type="ORF">CCMP2556_LOCUS14470</name>
</gene>
<protein>
    <submittedName>
        <fullName evidence="1">Uncharacterized protein</fullName>
    </submittedName>
</protein>
<sequence>MQVAALRDNEVTADYHRGFTSWVGLRAEDMQEPLLFYEWTLWLGGQLSVMNWRFTARRKGLSLADDSEKESFERMSPRSQQRWAVEKLVDAYENAGRPVEELKVKAPSCDADVILSEVMHSVPRLKGVKWR</sequence>
<dbReference type="Proteomes" id="UP001642484">
    <property type="component" value="Unassembled WGS sequence"/>
</dbReference>
<organism evidence="1 2">
    <name type="scientific">Durusdinium trenchii</name>
    <dbReference type="NCBI Taxonomy" id="1381693"/>
    <lineage>
        <taxon>Eukaryota</taxon>
        <taxon>Sar</taxon>
        <taxon>Alveolata</taxon>
        <taxon>Dinophyceae</taxon>
        <taxon>Suessiales</taxon>
        <taxon>Symbiodiniaceae</taxon>
        <taxon>Durusdinium</taxon>
    </lineage>
</organism>
<proteinExistence type="predicted"/>
<name>A0ABP0K5E0_9DINO</name>
<dbReference type="EMBL" id="CAXAMN010007435">
    <property type="protein sequence ID" value="CAK9021513.1"/>
    <property type="molecule type" value="Genomic_DNA"/>
</dbReference>